<accession>A0A2N5NIK1</accession>
<sequence length="148" mass="17166">MEICRIRHHKKDYLELLLLGDEQESMIDRYLERGDMYVLYDSGAAKAVCVVTEESEEILELKNLAVCSQCQRRGYGRRMIEFLCDQYKGKKRILQAGTGDSPATLPFYEACGFTQSHRIPGFFVDNYDHPIIECGKQLVDMVYLRKKL</sequence>
<dbReference type="EMBL" id="NIHM01000008">
    <property type="protein sequence ID" value="PLT55524.1"/>
    <property type="molecule type" value="Genomic_DNA"/>
</dbReference>
<proteinExistence type="predicted"/>
<name>A0A2N5NIK1_MEDGN</name>
<dbReference type="SUPFAM" id="SSF55729">
    <property type="entry name" value="Acyl-CoA N-acyltransferases (Nat)"/>
    <property type="match status" value="1"/>
</dbReference>
<comment type="caution">
    <text evidence="3">The sequence shown here is derived from an EMBL/GenBank/DDBJ whole genome shotgun (WGS) entry which is preliminary data.</text>
</comment>
<dbReference type="InterPro" id="IPR000182">
    <property type="entry name" value="GNAT_dom"/>
</dbReference>
<evidence type="ECO:0000313" key="4">
    <source>
        <dbReference type="Proteomes" id="UP000234849"/>
    </source>
</evidence>
<dbReference type="Gene3D" id="3.40.630.30">
    <property type="match status" value="1"/>
</dbReference>
<gene>
    <name evidence="3" type="ORF">CDL18_07305</name>
    <name evidence="2" type="ORF">O8D18_07510</name>
</gene>
<evidence type="ECO:0000259" key="1">
    <source>
        <dbReference type="PROSITE" id="PS51186"/>
    </source>
</evidence>
<dbReference type="EMBL" id="JAPZED010000006">
    <property type="protein sequence ID" value="MCZ7693885.1"/>
    <property type="molecule type" value="Genomic_DNA"/>
</dbReference>
<reference evidence="3 4" key="1">
    <citation type="journal article" date="2017" name="Genome Med.">
        <title>A novel Ruminococcus gnavus clade enriched in inflammatory bowel disease patients.</title>
        <authorList>
            <person name="Hall A.B."/>
            <person name="Yassour M."/>
            <person name="Sauk J."/>
            <person name="Garner A."/>
            <person name="Jiang X."/>
            <person name="Arthur T."/>
            <person name="Lagoudas G.K."/>
            <person name="Vatanen T."/>
            <person name="Fornelos N."/>
            <person name="Wilson R."/>
            <person name="Bertha M."/>
            <person name="Cohen M."/>
            <person name="Garber J."/>
            <person name="Khalili H."/>
            <person name="Gevers D."/>
            <person name="Ananthakrishnan A.N."/>
            <person name="Kugathasan S."/>
            <person name="Lander E.S."/>
            <person name="Blainey P."/>
            <person name="Vlamakis H."/>
            <person name="Xavier R.J."/>
            <person name="Huttenhower C."/>
        </authorList>
    </citation>
    <scope>NUCLEOTIDE SEQUENCE [LARGE SCALE GENOMIC DNA]</scope>
    <source>
        <strain evidence="3 4">RJX1118</strain>
    </source>
</reference>
<dbReference type="RefSeq" id="WP_101879574.1">
    <property type="nucleotide sequence ID" value="NZ_JALQCM010000002.1"/>
</dbReference>
<organism evidence="3 4">
    <name type="scientific">Mediterraneibacter gnavus</name>
    <name type="common">Ruminococcus gnavus</name>
    <dbReference type="NCBI Taxonomy" id="33038"/>
    <lineage>
        <taxon>Bacteria</taxon>
        <taxon>Bacillati</taxon>
        <taxon>Bacillota</taxon>
        <taxon>Clostridia</taxon>
        <taxon>Lachnospirales</taxon>
        <taxon>Lachnospiraceae</taxon>
        <taxon>Mediterraneibacter</taxon>
    </lineage>
</organism>
<evidence type="ECO:0000313" key="2">
    <source>
        <dbReference type="EMBL" id="MCZ7693885.1"/>
    </source>
</evidence>
<dbReference type="CDD" id="cd04301">
    <property type="entry name" value="NAT_SF"/>
    <property type="match status" value="1"/>
</dbReference>
<dbReference type="Pfam" id="PF13508">
    <property type="entry name" value="Acetyltransf_7"/>
    <property type="match status" value="1"/>
</dbReference>
<feature type="domain" description="N-acetyltransferase" evidence="1">
    <location>
        <begin position="1"/>
        <end position="148"/>
    </location>
</feature>
<dbReference type="GO" id="GO:0016747">
    <property type="term" value="F:acyltransferase activity, transferring groups other than amino-acyl groups"/>
    <property type="evidence" value="ECO:0007669"/>
    <property type="project" value="InterPro"/>
</dbReference>
<dbReference type="AlphaFoldDB" id="A0A2N5NIK1"/>
<dbReference type="FunFam" id="3.40.630.30:FF:000165">
    <property type="entry name" value="IAA acetyltransferase"/>
    <property type="match status" value="1"/>
</dbReference>
<dbReference type="PROSITE" id="PS51186">
    <property type="entry name" value="GNAT"/>
    <property type="match status" value="1"/>
</dbReference>
<dbReference type="Proteomes" id="UP001148455">
    <property type="component" value="Unassembled WGS sequence"/>
</dbReference>
<evidence type="ECO:0000313" key="3">
    <source>
        <dbReference type="EMBL" id="PLT55524.1"/>
    </source>
</evidence>
<keyword evidence="3" id="KW-0808">Transferase</keyword>
<reference evidence="2" key="2">
    <citation type="submission" date="2022-12" db="EMBL/GenBank/DDBJ databases">
        <title>Genome of R. gnavus strain RSHDN_123.</title>
        <authorList>
            <person name="Abdugheni R."/>
        </authorList>
    </citation>
    <scope>NUCLEOTIDE SEQUENCE</scope>
    <source>
        <strain evidence="2">RSHDN_123</strain>
    </source>
</reference>
<protein>
    <submittedName>
        <fullName evidence="3">GNAT family N-acetyltransferase</fullName>
    </submittedName>
</protein>
<dbReference type="Proteomes" id="UP000234849">
    <property type="component" value="Unassembled WGS sequence"/>
</dbReference>
<dbReference type="InterPro" id="IPR016181">
    <property type="entry name" value="Acyl_CoA_acyltransferase"/>
</dbReference>